<accession>A0AAW2R0J2</accession>
<reference evidence="1" key="2">
    <citation type="journal article" date="2024" name="Plant">
        <title>Genomic evolution and insights into agronomic trait innovations of Sesamum species.</title>
        <authorList>
            <person name="Miao H."/>
            <person name="Wang L."/>
            <person name="Qu L."/>
            <person name="Liu H."/>
            <person name="Sun Y."/>
            <person name="Le M."/>
            <person name="Wang Q."/>
            <person name="Wei S."/>
            <person name="Zheng Y."/>
            <person name="Lin W."/>
            <person name="Duan Y."/>
            <person name="Cao H."/>
            <person name="Xiong S."/>
            <person name="Wang X."/>
            <person name="Wei L."/>
            <person name="Li C."/>
            <person name="Ma Q."/>
            <person name="Ju M."/>
            <person name="Zhao R."/>
            <person name="Li G."/>
            <person name="Mu C."/>
            <person name="Tian Q."/>
            <person name="Mei H."/>
            <person name="Zhang T."/>
            <person name="Gao T."/>
            <person name="Zhang H."/>
        </authorList>
    </citation>
    <scope>NUCLEOTIDE SEQUENCE</scope>
    <source>
        <strain evidence="1">G02</strain>
    </source>
</reference>
<sequence>MSDVYAVLNRHIRYATTKAFFGTKLTEGSSIQSRGVKMLSLVEKFKSFPPSYDPFVINYNMNELEKSVHELINMLVQYETTTQKSGPSVLIGEALTSKANGKRVRYRKRKKGKGKAIAATALAPNAPIAVVGMGKGKGKARGFSMV</sequence>
<gene>
    <name evidence="1" type="ORF">Sradi_3252100</name>
</gene>
<name>A0AAW2R0J2_SESRA</name>
<dbReference type="AlphaFoldDB" id="A0AAW2R0J2"/>
<proteinExistence type="predicted"/>
<comment type="caution">
    <text evidence="1">The sequence shown here is derived from an EMBL/GenBank/DDBJ whole genome shotgun (WGS) entry which is preliminary data.</text>
</comment>
<protein>
    <submittedName>
        <fullName evidence="1">Uncharacterized protein</fullName>
    </submittedName>
</protein>
<reference evidence="1" key="1">
    <citation type="submission" date="2020-06" db="EMBL/GenBank/DDBJ databases">
        <authorList>
            <person name="Li T."/>
            <person name="Hu X."/>
            <person name="Zhang T."/>
            <person name="Song X."/>
            <person name="Zhang H."/>
            <person name="Dai N."/>
            <person name="Sheng W."/>
            <person name="Hou X."/>
            <person name="Wei L."/>
        </authorList>
    </citation>
    <scope>NUCLEOTIDE SEQUENCE</scope>
    <source>
        <strain evidence="1">G02</strain>
        <tissue evidence="1">Leaf</tissue>
    </source>
</reference>
<organism evidence="1">
    <name type="scientific">Sesamum radiatum</name>
    <name type="common">Black benniseed</name>
    <dbReference type="NCBI Taxonomy" id="300843"/>
    <lineage>
        <taxon>Eukaryota</taxon>
        <taxon>Viridiplantae</taxon>
        <taxon>Streptophyta</taxon>
        <taxon>Embryophyta</taxon>
        <taxon>Tracheophyta</taxon>
        <taxon>Spermatophyta</taxon>
        <taxon>Magnoliopsida</taxon>
        <taxon>eudicotyledons</taxon>
        <taxon>Gunneridae</taxon>
        <taxon>Pentapetalae</taxon>
        <taxon>asterids</taxon>
        <taxon>lamiids</taxon>
        <taxon>Lamiales</taxon>
        <taxon>Pedaliaceae</taxon>
        <taxon>Sesamum</taxon>
    </lineage>
</organism>
<dbReference type="EMBL" id="JACGWJ010000014">
    <property type="protein sequence ID" value="KAL0373364.1"/>
    <property type="molecule type" value="Genomic_DNA"/>
</dbReference>
<evidence type="ECO:0000313" key="1">
    <source>
        <dbReference type="EMBL" id="KAL0373364.1"/>
    </source>
</evidence>